<accession>A0ACB7Z689</accession>
<protein>
    <submittedName>
        <fullName evidence="1">Uncharacterized protein</fullName>
    </submittedName>
</protein>
<gene>
    <name evidence="1" type="ORF">Vadar_019426</name>
</gene>
<keyword evidence="2" id="KW-1185">Reference proteome</keyword>
<proteinExistence type="predicted"/>
<dbReference type="EMBL" id="CM037154">
    <property type="protein sequence ID" value="KAH7860911.1"/>
    <property type="molecule type" value="Genomic_DNA"/>
</dbReference>
<organism evidence="1 2">
    <name type="scientific">Vaccinium darrowii</name>
    <dbReference type="NCBI Taxonomy" id="229202"/>
    <lineage>
        <taxon>Eukaryota</taxon>
        <taxon>Viridiplantae</taxon>
        <taxon>Streptophyta</taxon>
        <taxon>Embryophyta</taxon>
        <taxon>Tracheophyta</taxon>
        <taxon>Spermatophyta</taxon>
        <taxon>Magnoliopsida</taxon>
        <taxon>eudicotyledons</taxon>
        <taxon>Gunneridae</taxon>
        <taxon>Pentapetalae</taxon>
        <taxon>asterids</taxon>
        <taxon>Ericales</taxon>
        <taxon>Ericaceae</taxon>
        <taxon>Vaccinioideae</taxon>
        <taxon>Vaccinieae</taxon>
        <taxon>Vaccinium</taxon>
    </lineage>
</organism>
<dbReference type="Proteomes" id="UP000828048">
    <property type="component" value="Chromosome 4"/>
</dbReference>
<name>A0ACB7Z689_9ERIC</name>
<evidence type="ECO:0000313" key="2">
    <source>
        <dbReference type="Proteomes" id="UP000828048"/>
    </source>
</evidence>
<reference evidence="1 2" key="1">
    <citation type="journal article" date="2021" name="Hortic Res">
        <title>High-quality reference genome and annotation aids understanding of berry development for evergreen blueberry (Vaccinium darrowii).</title>
        <authorList>
            <person name="Yu J."/>
            <person name="Hulse-Kemp A.M."/>
            <person name="Babiker E."/>
            <person name="Staton M."/>
        </authorList>
    </citation>
    <scope>NUCLEOTIDE SEQUENCE [LARGE SCALE GENOMIC DNA]</scope>
    <source>
        <strain evidence="2">cv. NJ 8807/NJ 8810</strain>
        <tissue evidence="1">Young leaf</tissue>
    </source>
</reference>
<evidence type="ECO:0000313" key="1">
    <source>
        <dbReference type="EMBL" id="KAH7860911.1"/>
    </source>
</evidence>
<sequence length="439" mass="49142">MALIEAALAAARFSLSSPSQLQKKRGLFSLLLCSRSGGCQRRNNPVRPAATLMTPAAVVVHGRGTEFLSHYCTSLGGTEGQPLLNLAITESVQQPTMVMESCKDDNTFSATTPNESDQVMESGKDKSFSATRRNKCAQGAQPMLLSQTRTSINDMDIDDIVKPQDMDIDDNVKPQDMEHDDIQDMEVDKYDDRLNNKRPNECAQDNLPEAKRQKLDKLGTFYWNWMPRLKLFPVKNQGLRHICWSIVVADCIALGYHIKKPKPLVNLSSQELLDRCEPKFLVDYTYDLRSAFEYVVKDGLCVEKDFPYLGKKGKYRPKTKMEQLKSVKITGTRVVNHLDEIALENAVKGCPVAGGVRLTKDFMNLKDSDVCEMTGELRRDSKGNVENHAILIVGYGCTFSDAVQVFVMDSLDIVGLMIMKCLRGWGFGYVLSPRLSFGI</sequence>
<comment type="caution">
    <text evidence="1">The sequence shown here is derived from an EMBL/GenBank/DDBJ whole genome shotgun (WGS) entry which is preliminary data.</text>
</comment>